<sequence length="60" mass="6824">MAPIAIFSNNIDIKKSMISLFLVIIIDKPRADKIDQITITNVTTNTDFNFYSLFNDDVIT</sequence>
<dbReference type="HOGENOM" id="CLU_2940836_0_0_6"/>
<name>A0A077NW97_XENBV</name>
<evidence type="ECO:0000313" key="1">
    <source>
        <dbReference type="EMBL" id="CDH01906.1"/>
    </source>
</evidence>
<protein>
    <submittedName>
        <fullName evidence="1">Uncharacterized protein</fullName>
    </submittedName>
</protein>
<dbReference type="RefSeq" id="WP_038204074.1">
    <property type="nucleotide sequence ID" value="NZ_CAWLWD010000202.1"/>
</dbReference>
<comment type="caution">
    <text evidence="1">The sequence shown here is derived from an EMBL/GenBank/DDBJ whole genome shotgun (WGS) entry which is preliminary data.</text>
</comment>
<reference evidence="1" key="1">
    <citation type="submission" date="2013-07" db="EMBL/GenBank/DDBJ databases">
        <title>Sub-species coevolution in mutualistic symbiosis.</title>
        <authorList>
            <person name="Murfin K."/>
            <person name="Klassen J."/>
            <person name="Lee M."/>
            <person name="Forst S."/>
            <person name="Stock P."/>
            <person name="Goodrich-Blair H."/>
        </authorList>
    </citation>
    <scope>NUCLEOTIDE SEQUENCE [LARGE SCALE GENOMIC DNA]</scope>
    <source>
        <strain evidence="1">Feltiae Moldova</strain>
    </source>
</reference>
<proteinExistence type="predicted"/>
<organism evidence="1 2">
    <name type="scientific">Xenorhabdus bovienii str. feltiae Moldova</name>
    <dbReference type="NCBI Taxonomy" id="1398200"/>
    <lineage>
        <taxon>Bacteria</taxon>
        <taxon>Pseudomonadati</taxon>
        <taxon>Pseudomonadota</taxon>
        <taxon>Gammaproteobacteria</taxon>
        <taxon>Enterobacterales</taxon>
        <taxon>Morganellaceae</taxon>
        <taxon>Xenorhabdus</taxon>
    </lineage>
</organism>
<gene>
    <name evidence="1" type="ORF">XBFM1_2380019</name>
</gene>
<dbReference type="AlphaFoldDB" id="A0A077NW97"/>
<evidence type="ECO:0000313" key="2">
    <source>
        <dbReference type="Proteomes" id="UP000028487"/>
    </source>
</evidence>
<dbReference type="EMBL" id="CBSV010000155">
    <property type="protein sequence ID" value="CDH01906.1"/>
    <property type="molecule type" value="Genomic_DNA"/>
</dbReference>
<accession>A0A077NW97</accession>
<dbReference type="Proteomes" id="UP000028487">
    <property type="component" value="Unassembled WGS sequence"/>
</dbReference>